<dbReference type="Pfam" id="PF03169">
    <property type="entry name" value="OPT"/>
    <property type="match status" value="1"/>
</dbReference>
<dbReference type="InterPro" id="IPR004813">
    <property type="entry name" value="OPT"/>
</dbReference>
<comment type="similarity">
    <text evidence="2">Belongs to the oligopeptide OPT transporter family.</text>
</comment>
<accession>A0AAD7E6C2</accession>
<dbReference type="AlphaFoldDB" id="A0AAD7E6C2"/>
<evidence type="ECO:0000256" key="8">
    <source>
        <dbReference type="ARBA" id="ARBA00023136"/>
    </source>
</evidence>
<keyword evidence="3" id="KW-0813">Transport</keyword>
<dbReference type="PANTHER" id="PTHR22601">
    <property type="entry name" value="ISP4 LIKE PROTEIN"/>
    <property type="match status" value="1"/>
</dbReference>
<dbReference type="InterPro" id="IPR004648">
    <property type="entry name" value="Oligpept_transpt"/>
</dbReference>
<dbReference type="GO" id="GO:0015031">
    <property type="term" value="P:protein transport"/>
    <property type="evidence" value="ECO:0007669"/>
    <property type="project" value="UniProtKB-KW"/>
</dbReference>
<keyword evidence="4" id="KW-0812">Transmembrane</keyword>
<keyword evidence="7" id="KW-1133">Transmembrane helix</keyword>
<comment type="caution">
    <text evidence="9">The sequence shown here is derived from an EMBL/GenBank/DDBJ whole genome shotgun (WGS) entry which is preliminary data.</text>
</comment>
<keyword evidence="10" id="KW-1185">Reference proteome</keyword>
<evidence type="ECO:0000313" key="9">
    <source>
        <dbReference type="EMBL" id="KAJ7300549.1"/>
    </source>
</evidence>
<evidence type="ECO:0000256" key="4">
    <source>
        <dbReference type="ARBA" id="ARBA00022692"/>
    </source>
</evidence>
<sequence length="263" mass="29192">MFGLPGEYIAPTLTGISVLCLANQKLVWFTRVFGGAVGNEGLGAFSLCFDWAYVGTGGSSIGSMFTPLATQLSLYAGYTVCMIAFCACHSPNTWKTQNFPRLLYYENGTEYDQLSILNGAPDHLSNCKIITLAADDFTLNYDRLAVQGLPWYAASQLLYKVSRTIYIGAGLTHFLLWHGKRVYKLIRADREGIDDPHFKKMKAYPGETFLHVASCINSSTTVMSGSQSNKVDLCYIQATFISGSCLWKQEPQVQRQEQAPRQE</sequence>
<keyword evidence="8" id="KW-0472">Membrane</keyword>
<name>A0AAD7E6C2_9AGAR</name>
<protein>
    <submittedName>
        <fullName evidence="9">Uncharacterized protein</fullName>
    </submittedName>
</protein>
<evidence type="ECO:0000313" key="10">
    <source>
        <dbReference type="Proteomes" id="UP001218218"/>
    </source>
</evidence>
<gene>
    <name evidence="9" type="ORF">DFH08DRAFT_999691</name>
</gene>
<dbReference type="Proteomes" id="UP001218218">
    <property type="component" value="Unassembled WGS sequence"/>
</dbReference>
<evidence type="ECO:0000256" key="1">
    <source>
        <dbReference type="ARBA" id="ARBA00004141"/>
    </source>
</evidence>
<evidence type="ECO:0000256" key="7">
    <source>
        <dbReference type="ARBA" id="ARBA00022989"/>
    </source>
</evidence>
<proteinExistence type="inferred from homology"/>
<dbReference type="EMBL" id="JARIHO010000162">
    <property type="protein sequence ID" value="KAJ7300549.1"/>
    <property type="molecule type" value="Genomic_DNA"/>
</dbReference>
<dbReference type="GO" id="GO:0016020">
    <property type="term" value="C:membrane"/>
    <property type="evidence" value="ECO:0007669"/>
    <property type="project" value="UniProtKB-SubCell"/>
</dbReference>
<keyword evidence="5" id="KW-0571">Peptide transport</keyword>
<reference evidence="9" key="1">
    <citation type="submission" date="2023-03" db="EMBL/GenBank/DDBJ databases">
        <title>Massive genome expansion in bonnet fungi (Mycena s.s.) driven by repeated elements and novel gene families across ecological guilds.</title>
        <authorList>
            <consortium name="Lawrence Berkeley National Laboratory"/>
            <person name="Harder C.B."/>
            <person name="Miyauchi S."/>
            <person name="Viragh M."/>
            <person name="Kuo A."/>
            <person name="Thoen E."/>
            <person name="Andreopoulos B."/>
            <person name="Lu D."/>
            <person name="Skrede I."/>
            <person name="Drula E."/>
            <person name="Henrissat B."/>
            <person name="Morin E."/>
            <person name="Kohler A."/>
            <person name="Barry K."/>
            <person name="LaButti K."/>
            <person name="Morin E."/>
            <person name="Salamov A."/>
            <person name="Lipzen A."/>
            <person name="Mereny Z."/>
            <person name="Hegedus B."/>
            <person name="Baldrian P."/>
            <person name="Stursova M."/>
            <person name="Weitz H."/>
            <person name="Taylor A."/>
            <person name="Grigoriev I.V."/>
            <person name="Nagy L.G."/>
            <person name="Martin F."/>
            <person name="Kauserud H."/>
        </authorList>
    </citation>
    <scope>NUCLEOTIDE SEQUENCE</scope>
    <source>
        <strain evidence="9">CBHHK002</strain>
    </source>
</reference>
<organism evidence="9 10">
    <name type="scientific">Mycena albidolilacea</name>
    <dbReference type="NCBI Taxonomy" id="1033008"/>
    <lineage>
        <taxon>Eukaryota</taxon>
        <taxon>Fungi</taxon>
        <taxon>Dikarya</taxon>
        <taxon>Basidiomycota</taxon>
        <taxon>Agaricomycotina</taxon>
        <taxon>Agaricomycetes</taxon>
        <taxon>Agaricomycetidae</taxon>
        <taxon>Agaricales</taxon>
        <taxon>Marasmiineae</taxon>
        <taxon>Mycenaceae</taxon>
        <taxon>Mycena</taxon>
    </lineage>
</organism>
<keyword evidence="6" id="KW-0653">Protein transport</keyword>
<evidence type="ECO:0000256" key="2">
    <source>
        <dbReference type="ARBA" id="ARBA00008807"/>
    </source>
</evidence>
<dbReference type="GO" id="GO:0035673">
    <property type="term" value="F:oligopeptide transmembrane transporter activity"/>
    <property type="evidence" value="ECO:0007669"/>
    <property type="project" value="InterPro"/>
</dbReference>
<comment type="subcellular location">
    <subcellularLocation>
        <location evidence="1">Membrane</location>
        <topology evidence="1">Multi-pass membrane protein</topology>
    </subcellularLocation>
</comment>
<evidence type="ECO:0000256" key="5">
    <source>
        <dbReference type="ARBA" id="ARBA00022856"/>
    </source>
</evidence>
<evidence type="ECO:0000256" key="3">
    <source>
        <dbReference type="ARBA" id="ARBA00022448"/>
    </source>
</evidence>
<evidence type="ECO:0000256" key="6">
    <source>
        <dbReference type="ARBA" id="ARBA00022927"/>
    </source>
</evidence>